<evidence type="ECO:0000256" key="3">
    <source>
        <dbReference type="ARBA" id="ARBA00022964"/>
    </source>
</evidence>
<sequence>MNNSSQYTCSPQCELRSELEQFLFHEARCIDEKRWDDWLSLYLEGAIYWVPTDRDQVDPLQQASIVHEDKATLRLRVKRMTHPQAHSLDRRPESTHLISNVMLDKVIEDEYVAYHLSSSFMVLGYQEDLRNTQTVYGGKYFHELARKDGKLKINQKKVILNNCDAPHRNIQVLL</sequence>
<keyword evidence="2" id="KW-0058">Aromatic hydrocarbons catabolism</keyword>
<dbReference type="Pfam" id="PF00866">
    <property type="entry name" value="Ring_hydroxyl_B"/>
    <property type="match status" value="1"/>
</dbReference>
<dbReference type="InterPro" id="IPR000391">
    <property type="entry name" value="Rng_hydr_dOase-bsu"/>
</dbReference>
<reference evidence="5 6" key="1">
    <citation type="submission" date="2020-02" db="EMBL/GenBank/DDBJ databases">
        <title>Genome sequencing for Kineobactrum sp. M2.</title>
        <authorList>
            <person name="Park S.-J."/>
        </authorList>
    </citation>
    <scope>NUCLEOTIDE SEQUENCE [LARGE SCALE GENOMIC DNA]</scope>
    <source>
        <strain evidence="5 6">M2</strain>
    </source>
</reference>
<dbReference type="RefSeq" id="WP_163494187.1">
    <property type="nucleotide sequence ID" value="NZ_CP048711.1"/>
</dbReference>
<keyword evidence="3 5" id="KW-0223">Dioxygenase</keyword>
<dbReference type="AlphaFoldDB" id="A0A6C0TZ59"/>
<dbReference type="PANTHER" id="PTHR41534:SF1">
    <property type="entry name" value="BLR3401 PROTEIN"/>
    <property type="match status" value="1"/>
</dbReference>
<proteinExistence type="inferred from homology"/>
<dbReference type="InterPro" id="IPR032710">
    <property type="entry name" value="NTF2-like_dom_sf"/>
</dbReference>
<dbReference type="EMBL" id="CP048711">
    <property type="protein sequence ID" value="QIB64938.1"/>
    <property type="molecule type" value="Genomic_DNA"/>
</dbReference>
<dbReference type="CDD" id="cd00667">
    <property type="entry name" value="ring_hydroxylating_dioxygenases_beta"/>
    <property type="match status" value="1"/>
</dbReference>
<dbReference type="SUPFAM" id="SSF54427">
    <property type="entry name" value="NTF2-like"/>
    <property type="match status" value="1"/>
</dbReference>
<accession>A0A6C0TZ59</accession>
<dbReference type="GO" id="GO:0019380">
    <property type="term" value="P:3-phenylpropionate catabolic process"/>
    <property type="evidence" value="ECO:0007669"/>
    <property type="project" value="TreeGrafter"/>
</dbReference>
<evidence type="ECO:0000256" key="4">
    <source>
        <dbReference type="ARBA" id="ARBA00023002"/>
    </source>
</evidence>
<keyword evidence="6" id="KW-1185">Reference proteome</keyword>
<gene>
    <name evidence="5" type="ORF">G3T16_05560</name>
</gene>
<evidence type="ECO:0000313" key="6">
    <source>
        <dbReference type="Proteomes" id="UP000477680"/>
    </source>
</evidence>
<dbReference type="Proteomes" id="UP000477680">
    <property type="component" value="Chromosome"/>
</dbReference>
<evidence type="ECO:0000256" key="1">
    <source>
        <dbReference type="ARBA" id="ARBA00009570"/>
    </source>
</evidence>
<protein>
    <submittedName>
        <fullName evidence="5">Aromatic-ring-hydroxylating dioxygenase subunit beta</fullName>
    </submittedName>
</protein>
<keyword evidence="4" id="KW-0560">Oxidoreductase</keyword>
<organism evidence="5 6">
    <name type="scientific">Kineobactrum salinum</name>
    <dbReference type="NCBI Taxonomy" id="2708301"/>
    <lineage>
        <taxon>Bacteria</taxon>
        <taxon>Pseudomonadati</taxon>
        <taxon>Pseudomonadota</taxon>
        <taxon>Gammaproteobacteria</taxon>
        <taxon>Cellvibrionales</taxon>
        <taxon>Halieaceae</taxon>
        <taxon>Kineobactrum</taxon>
    </lineage>
</organism>
<dbReference type="KEGG" id="kim:G3T16_05560"/>
<dbReference type="Gene3D" id="3.10.450.50">
    <property type="match status" value="1"/>
</dbReference>
<dbReference type="PANTHER" id="PTHR41534">
    <property type="entry name" value="BLR3401 PROTEIN"/>
    <property type="match status" value="1"/>
</dbReference>
<evidence type="ECO:0000313" key="5">
    <source>
        <dbReference type="EMBL" id="QIB64938.1"/>
    </source>
</evidence>
<evidence type="ECO:0000256" key="2">
    <source>
        <dbReference type="ARBA" id="ARBA00022797"/>
    </source>
</evidence>
<name>A0A6C0TZ59_9GAMM</name>
<comment type="similarity">
    <text evidence="1">Belongs to the bacterial ring-hydroxylating dioxygenase beta subunit family.</text>
</comment>
<dbReference type="GO" id="GO:0051213">
    <property type="term" value="F:dioxygenase activity"/>
    <property type="evidence" value="ECO:0007669"/>
    <property type="project" value="UniProtKB-KW"/>
</dbReference>